<dbReference type="PROSITE" id="PS50250">
    <property type="entry name" value="PCI"/>
    <property type="match status" value="1"/>
</dbReference>
<dbReference type="FunFam" id="1.10.10.1460:FF:000001">
    <property type="entry name" value="DNA replication regulator Sld2"/>
    <property type="match status" value="1"/>
</dbReference>
<name>A0A6A6XTL8_9PLEO</name>
<feature type="region of interest" description="Disordered" evidence="12">
    <location>
        <begin position="157"/>
        <end position="185"/>
    </location>
</feature>
<feature type="region of interest" description="Disordered" evidence="12">
    <location>
        <begin position="58"/>
        <end position="81"/>
    </location>
</feature>
<dbReference type="GO" id="GO:0031261">
    <property type="term" value="C:DNA replication preinitiation complex"/>
    <property type="evidence" value="ECO:0007669"/>
    <property type="project" value="TreeGrafter"/>
</dbReference>
<sequence length="818" mass="90947">MENSDLEERCNALRHDLKAWEKKFATQNNGRKAGRDDIKANATISQKYKEYNKLREVLSGKAAPSTPSRRRKVAHDVERTPKALHKPLTTTPLKRKRDEDGNIIDPLEIAAEFLSPQGPIMIGPTPQRDGIVLGLFDFLPAETPSKRRTVLGDVVPNMLQTPSKNNGKAESETSIESRARGEKTPLSTGKRFLLDRFVTPKKRKLDDQGMPMSALKGFSTPSFLRRDNVLEVVYEDEDHETTPRPAPWKRRGLGRSLSSMIRTLKKQEEDLKQQEDERWDEEAEIMREMEMEAEGIFVPPRKPRVPDILVEDSQVQMPLGPDRGIESEESDAEADNLGRNGQPRKVWKKRGQKRTTRRVIMRPNFTKPKPETVSQAPDDDSEVEAAVAETQQPAEAAASSDDFSEEDGSDYASDCSHTPKKRKMQPKKPTDASTSATKDEDKVGPVKKAVRKVKATAHANYRRLKIKGKGGTGEGGGMSWSPPRSFPAKQPAPNPARAPASRTSPPPKLPPPAPNTTTTTTPTTPPQPAPDTSPPPTLSSASAETPLTMAEKELQDLLKQLHQSLQSHKYQQTPAQLSRAKVALLHLNALIPSEDTPRKHLLLARETLELGAVISIRLKDPVSFTRYFQQLQPFYSLADDVMSKDGSQASKITGLYLLLLLSDGDYAGFHTLLETLEVAARQTGKGLEEDVFVQYPIRLEQALMEGSYDRVWGETKSDKVPSEEFGMFSEVLIGTIRKEIASCSEKAYPSIPISDAKSLLFLDSEGSVVKFAQESGWVVKDGRIYFPQEDEYGQGKDVTSDQVISNTLGYARELETIV</sequence>
<dbReference type="PANTHER" id="PTHR28124:SF1">
    <property type="entry name" value="DNA REPLICATION REGULATOR SLD2"/>
    <property type="match status" value="1"/>
</dbReference>
<dbReference type="InterPro" id="IPR000717">
    <property type="entry name" value="PCI_dom"/>
</dbReference>
<protein>
    <recommendedName>
        <fullName evidence="4 10">DNA replication regulator SLD2</fullName>
    </recommendedName>
</protein>
<dbReference type="GO" id="GO:1902977">
    <property type="term" value="P:mitotic DNA replication preinitiation complex assembly"/>
    <property type="evidence" value="ECO:0007669"/>
    <property type="project" value="TreeGrafter"/>
</dbReference>
<evidence type="ECO:0000256" key="1">
    <source>
        <dbReference type="ARBA" id="ARBA00004123"/>
    </source>
</evidence>
<reference evidence="14" key="1">
    <citation type="journal article" date="2020" name="Stud. Mycol.">
        <title>101 Dothideomycetes genomes: a test case for predicting lifestyles and emergence of pathogens.</title>
        <authorList>
            <person name="Haridas S."/>
            <person name="Albert R."/>
            <person name="Binder M."/>
            <person name="Bloem J."/>
            <person name="Labutti K."/>
            <person name="Salamov A."/>
            <person name="Andreopoulos B."/>
            <person name="Baker S."/>
            <person name="Barry K."/>
            <person name="Bills G."/>
            <person name="Bluhm B."/>
            <person name="Cannon C."/>
            <person name="Castanera R."/>
            <person name="Culley D."/>
            <person name="Daum C."/>
            <person name="Ezra D."/>
            <person name="Gonzalez J."/>
            <person name="Henrissat B."/>
            <person name="Kuo A."/>
            <person name="Liang C."/>
            <person name="Lipzen A."/>
            <person name="Lutzoni F."/>
            <person name="Magnuson J."/>
            <person name="Mondo S."/>
            <person name="Nolan M."/>
            <person name="Ohm R."/>
            <person name="Pangilinan J."/>
            <person name="Park H.-J."/>
            <person name="Ramirez L."/>
            <person name="Alfaro M."/>
            <person name="Sun H."/>
            <person name="Tritt A."/>
            <person name="Yoshinaga Y."/>
            <person name="Zwiers L.-H."/>
            <person name="Turgeon B."/>
            <person name="Goodwin S."/>
            <person name="Spatafora J."/>
            <person name="Crous P."/>
            <person name="Grigoriev I."/>
        </authorList>
    </citation>
    <scope>NUCLEOTIDE SEQUENCE</scope>
    <source>
        <strain evidence="14">CBS 109.77</strain>
    </source>
</reference>
<dbReference type="GO" id="GO:0003697">
    <property type="term" value="F:single-stranded DNA binding"/>
    <property type="evidence" value="ECO:0007669"/>
    <property type="project" value="TreeGrafter"/>
</dbReference>
<feature type="compositionally biased region" description="Basic residues" evidence="12">
    <location>
        <begin position="448"/>
        <end position="468"/>
    </location>
</feature>
<dbReference type="PANTHER" id="PTHR28124">
    <property type="entry name" value="DNA REPLICATION REGULATOR SLD2"/>
    <property type="match status" value="1"/>
</dbReference>
<dbReference type="InterPro" id="IPR040203">
    <property type="entry name" value="Sld2"/>
</dbReference>
<evidence type="ECO:0000256" key="3">
    <source>
        <dbReference type="ARBA" id="ARBA00009627"/>
    </source>
</evidence>
<dbReference type="GO" id="GO:0008541">
    <property type="term" value="C:proteasome regulatory particle, lid subcomplex"/>
    <property type="evidence" value="ECO:0007669"/>
    <property type="project" value="UniProtKB-ARBA"/>
</dbReference>
<comment type="similarity">
    <text evidence="3">Belongs to the proteasome subunit S14 family.</text>
</comment>
<dbReference type="InterPro" id="IPR021110">
    <property type="entry name" value="DNA_rep_checkpnt_protein"/>
</dbReference>
<evidence type="ECO:0000256" key="11">
    <source>
        <dbReference type="SAM" id="Coils"/>
    </source>
</evidence>
<keyword evidence="6" id="KW-0647">Proteasome</keyword>
<evidence type="ECO:0000256" key="12">
    <source>
        <dbReference type="SAM" id="MobiDB-lite"/>
    </source>
</evidence>
<feature type="compositionally biased region" description="Pro residues" evidence="12">
    <location>
        <begin position="523"/>
        <end position="537"/>
    </location>
</feature>
<dbReference type="Gene3D" id="1.25.40.990">
    <property type="match status" value="1"/>
</dbReference>
<evidence type="ECO:0000256" key="8">
    <source>
        <dbReference type="ARBA" id="ARBA00023306"/>
    </source>
</evidence>
<feature type="compositionally biased region" description="Gly residues" evidence="12">
    <location>
        <begin position="469"/>
        <end position="478"/>
    </location>
</feature>
<feature type="compositionally biased region" description="Basic and acidic residues" evidence="12">
    <location>
        <begin position="167"/>
        <end position="183"/>
    </location>
</feature>
<feature type="coiled-coil region" evidence="11">
    <location>
        <begin position="257"/>
        <end position="284"/>
    </location>
</feature>
<dbReference type="Pfam" id="PF11719">
    <property type="entry name" value="Drc1-Sld2"/>
    <property type="match status" value="1"/>
</dbReference>
<dbReference type="CDD" id="cd22289">
    <property type="entry name" value="RecQL4_SLD2_NTD"/>
    <property type="match status" value="1"/>
</dbReference>
<dbReference type="Gene3D" id="1.10.10.1460">
    <property type="match status" value="1"/>
</dbReference>
<dbReference type="GO" id="GO:0006270">
    <property type="term" value="P:DNA replication initiation"/>
    <property type="evidence" value="ECO:0007669"/>
    <property type="project" value="UniProtKB-UniRule"/>
</dbReference>
<comment type="subcellular location">
    <subcellularLocation>
        <location evidence="1 10">Nucleus</location>
    </subcellularLocation>
</comment>
<dbReference type="InterPro" id="IPR033464">
    <property type="entry name" value="CSN8_PSD8_EIF3K"/>
</dbReference>
<proteinExistence type="inferred from homology"/>
<dbReference type="OrthoDB" id="8775810at2759"/>
<evidence type="ECO:0000256" key="4">
    <source>
        <dbReference type="ARBA" id="ARBA00018363"/>
    </source>
</evidence>
<evidence type="ECO:0000256" key="6">
    <source>
        <dbReference type="ARBA" id="ARBA00022942"/>
    </source>
</evidence>
<dbReference type="GO" id="GO:0000727">
    <property type="term" value="P:double-strand break repair via break-induced replication"/>
    <property type="evidence" value="ECO:0007669"/>
    <property type="project" value="TreeGrafter"/>
</dbReference>
<organism evidence="14 15">
    <name type="scientific">Melanomma pulvis-pyrius CBS 109.77</name>
    <dbReference type="NCBI Taxonomy" id="1314802"/>
    <lineage>
        <taxon>Eukaryota</taxon>
        <taxon>Fungi</taxon>
        <taxon>Dikarya</taxon>
        <taxon>Ascomycota</taxon>
        <taxon>Pezizomycotina</taxon>
        <taxon>Dothideomycetes</taxon>
        <taxon>Pleosporomycetidae</taxon>
        <taxon>Pleosporales</taxon>
        <taxon>Melanommataceae</taxon>
        <taxon>Melanomma</taxon>
    </lineage>
</organism>
<dbReference type="AlphaFoldDB" id="A0A6A6XTL8"/>
<keyword evidence="7 10" id="KW-0539">Nucleus</keyword>
<dbReference type="FunFam" id="1.25.40.990:FF:000001">
    <property type="entry name" value="26S proteasome non-ATPase regulatory subunit"/>
    <property type="match status" value="1"/>
</dbReference>
<keyword evidence="15" id="KW-1185">Reference proteome</keyword>
<evidence type="ECO:0000256" key="9">
    <source>
        <dbReference type="ARBA" id="ARBA00025253"/>
    </source>
</evidence>
<feature type="compositionally biased region" description="Basic residues" evidence="12">
    <location>
        <begin position="345"/>
        <end position="360"/>
    </location>
</feature>
<dbReference type="GO" id="GO:0003688">
    <property type="term" value="F:DNA replication origin binding"/>
    <property type="evidence" value="ECO:0007669"/>
    <property type="project" value="TreeGrafter"/>
</dbReference>
<keyword evidence="8 10" id="KW-0131">Cell cycle</keyword>
<evidence type="ECO:0000256" key="2">
    <source>
        <dbReference type="ARBA" id="ARBA00007276"/>
    </source>
</evidence>
<dbReference type="Pfam" id="PF10075">
    <property type="entry name" value="CSN8_PSD8_EIF3K"/>
    <property type="match status" value="1"/>
</dbReference>
<accession>A0A6A6XTL8</accession>
<evidence type="ECO:0000313" key="14">
    <source>
        <dbReference type="EMBL" id="KAF2799911.1"/>
    </source>
</evidence>
<dbReference type="Proteomes" id="UP000799757">
    <property type="component" value="Unassembled WGS sequence"/>
</dbReference>
<comment type="similarity">
    <text evidence="2 10">Belongs to the SLD2 family.</text>
</comment>
<keyword evidence="5 10" id="KW-0235">DNA replication</keyword>
<evidence type="ECO:0000259" key="13">
    <source>
        <dbReference type="PROSITE" id="PS50250"/>
    </source>
</evidence>
<feature type="region of interest" description="Disordered" evidence="12">
    <location>
        <begin position="312"/>
        <end position="542"/>
    </location>
</feature>
<dbReference type="EMBL" id="MU001756">
    <property type="protein sequence ID" value="KAF2799911.1"/>
    <property type="molecule type" value="Genomic_DNA"/>
</dbReference>
<feature type="compositionally biased region" description="Pro residues" evidence="12">
    <location>
        <begin position="504"/>
        <end position="514"/>
    </location>
</feature>
<evidence type="ECO:0000313" key="15">
    <source>
        <dbReference type="Proteomes" id="UP000799757"/>
    </source>
</evidence>
<comment type="function">
    <text evidence="9 10">Has a role in the initiation of DNA replication. Required at S-phase checkpoint.</text>
</comment>
<evidence type="ECO:0000256" key="10">
    <source>
        <dbReference type="RuleBase" id="RU367067"/>
    </source>
</evidence>
<feature type="domain" description="PCI" evidence="13">
    <location>
        <begin position="619"/>
        <end position="802"/>
    </location>
</feature>
<evidence type="ECO:0000256" key="7">
    <source>
        <dbReference type="ARBA" id="ARBA00023242"/>
    </source>
</evidence>
<evidence type="ECO:0000256" key="5">
    <source>
        <dbReference type="ARBA" id="ARBA00022705"/>
    </source>
</evidence>
<keyword evidence="11" id="KW-0175">Coiled coil</keyword>
<gene>
    <name evidence="14" type="ORF">K505DRAFT_230005</name>
</gene>